<dbReference type="AlphaFoldDB" id="A0A1L3GS73"/>
<accession>A0A1L3GS73</accession>
<organism evidence="1 2">
    <name type="scientific">Syntrophotalea acetylenivorans</name>
    <dbReference type="NCBI Taxonomy" id="1842532"/>
    <lineage>
        <taxon>Bacteria</taxon>
        <taxon>Pseudomonadati</taxon>
        <taxon>Thermodesulfobacteriota</taxon>
        <taxon>Desulfuromonadia</taxon>
        <taxon>Desulfuromonadales</taxon>
        <taxon>Syntrophotaleaceae</taxon>
        <taxon>Syntrophotalea</taxon>
    </lineage>
</organism>
<keyword evidence="2" id="KW-1185">Reference proteome</keyword>
<evidence type="ECO:0000313" key="2">
    <source>
        <dbReference type="Proteomes" id="UP000182517"/>
    </source>
</evidence>
<reference evidence="1 2" key="1">
    <citation type="journal article" date="2017" name="Genome Announc.">
        <title>Complete Genome Sequences of Two Acetylene-Fermenting Pelobacter acetylenicus Strains.</title>
        <authorList>
            <person name="Sutton J.M."/>
            <person name="Baesman S.M."/>
            <person name="Fierst J.L."/>
            <person name="Poret-Peterson A.T."/>
            <person name="Oremland R.S."/>
            <person name="Dunlap D.S."/>
            <person name="Akob D.M."/>
        </authorList>
    </citation>
    <scope>NUCLEOTIDE SEQUENCE [LARGE SCALE GENOMIC DNA]</scope>
    <source>
        <strain evidence="1 2">SFB93</strain>
    </source>
</reference>
<evidence type="ECO:0000313" key="1">
    <source>
        <dbReference type="EMBL" id="APG28783.1"/>
    </source>
</evidence>
<gene>
    <name evidence="1" type="ORF">A7E78_13670</name>
</gene>
<dbReference type="Proteomes" id="UP000182517">
    <property type="component" value="Chromosome"/>
</dbReference>
<name>A0A1L3GS73_9BACT</name>
<dbReference type="EMBL" id="CP015519">
    <property type="protein sequence ID" value="APG28783.1"/>
    <property type="molecule type" value="Genomic_DNA"/>
</dbReference>
<protein>
    <submittedName>
        <fullName evidence="1">Uncharacterized protein</fullName>
    </submittedName>
</protein>
<dbReference type="KEGG" id="pef:A7E78_13670"/>
<proteinExistence type="predicted"/>
<sequence>MLPGIVRICRAVDWGRMAVVISGTGLLLIWQAFFPASAWTLNANQLLIVNNRVVSSSERA</sequence>
<dbReference type="STRING" id="1842532.A7E78_13670"/>